<keyword evidence="1" id="KW-0175">Coiled coil</keyword>
<evidence type="ECO:0000313" key="3">
    <source>
        <dbReference type="EMBL" id="JAB55019.1"/>
    </source>
</evidence>
<keyword evidence="2" id="KW-0732">Signal</keyword>
<proteinExistence type="evidence at transcript level"/>
<evidence type="ECO:0000256" key="1">
    <source>
        <dbReference type="SAM" id="Coils"/>
    </source>
</evidence>
<feature type="signal peptide" evidence="2">
    <location>
        <begin position="1"/>
        <end position="27"/>
    </location>
</feature>
<protein>
    <submittedName>
        <fullName evidence="3">Putative secreted protein</fullName>
    </submittedName>
</protein>
<feature type="coiled-coil region" evidence="1">
    <location>
        <begin position="36"/>
        <end position="63"/>
    </location>
</feature>
<dbReference type="PANTHER" id="PTHR31389">
    <property type="entry name" value="LD39211P"/>
    <property type="match status" value="1"/>
</dbReference>
<name>U5ESF9_9DIPT</name>
<dbReference type="EMBL" id="GANO01004852">
    <property type="protein sequence ID" value="JAB55019.1"/>
    <property type="molecule type" value="mRNA"/>
</dbReference>
<accession>U5ESF9</accession>
<dbReference type="PANTHER" id="PTHR31389:SF4">
    <property type="entry name" value="LD39211P"/>
    <property type="match status" value="1"/>
</dbReference>
<evidence type="ECO:0000256" key="2">
    <source>
        <dbReference type="SAM" id="SignalP"/>
    </source>
</evidence>
<feature type="chain" id="PRO_5004659653" evidence="2">
    <location>
        <begin position="28"/>
        <end position="375"/>
    </location>
</feature>
<organism evidence="3">
    <name type="scientific">Corethrella appendiculata</name>
    <dbReference type="NCBI Taxonomy" id="1370023"/>
    <lineage>
        <taxon>Eukaryota</taxon>
        <taxon>Metazoa</taxon>
        <taxon>Ecdysozoa</taxon>
        <taxon>Arthropoda</taxon>
        <taxon>Hexapoda</taxon>
        <taxon>Insecta</taxon>
        <taxon>Pterygota</taxon>
        <taxon>Neoptera</taxon>
        <taxon>Endopterygota</taxon>
        <taxon>Diptera</taxon>
        <taxon>Nematocera</taxon>
        <taxon>Culicoidea</taxon>
        <taxon>Chaoboridae</taxon>
        <taxon>Corethrella</taxon>
    </lineage>
</organism>
<reference evidence="3" key="1">
    <citation type="journal article" date="2014" name="Insect Biochem. Mol. Biol.">
        <title>An insight into the sialome of the frog biting fly, Corethrella appendiculata.</title>
        <authorList>
            <person name="Ribeiro J.M.C."/>
            <person name="Chagas A.C."/>
            <person name="Pham V.M."/>
            <person name="Lounibos L.P."/>
            <person name="Calvo E."/>
        </authorList>
    </citation>
    <scope>NUCLEOTIDE SEQUENCE</scope>
    <source>
        <tissue evidence="3">Salivary glands</tissue>
    </source>
</reference>
<sequence length="375" mass="42736">MRTKHFLLGLCIVIGTSLFLILGPAGQQNDSLKNIVTQTHQHLKDFQKNLRDANEKKLEIDQKYLTQLGFIPTHSSLSASASASTSSQTIYSINNQTIKTNFSVVTYTFNGEIASTILHAQNIATKLPNELLIIYDLGLNEQELQKLQAFCNNSKCIVITYDLQQLPSYIFDQQMHAFRPILIHDALMRSRTILFMENNIRIRGNSISKEINELKLKTENNGVGIFGWTTRQATSSRTHPKMFDYFETFADSFLFLPMVSLDFIFFTNTNLVNNKIMLPWIKCMLTPECIHPIGAQSGGCKFNKKPLYRYSGCHGYDVSAFNIVLGLTFGFDETKYSTHDESSSLYYVETLEQATKILENRRKNISDTSEHPFDE</sequence>
<dbReference type="AlphaFoldDB" id="U5ESF9"/>